<dbReference type="PANTHER" id="PTHR31286:SF99">
    <property type="entry name" value="DUF4283 DOMAIN-CONTAINING PROTEIN"/>
    <property type="match status" value="1"/>
</dbReference>
<organism evidence="7 8">
    <name type="scientific">Tanacetum coccineum</name>
    <dbReference type="NCBI Taxonomy" id="301880"/>
    <lineage>
        <taxon>Eukaryota</taxon>
        <taxon>Viridiplantae</taxon>
        <taxon>Streptophyta</taxon>
        <taxon>Embryophyta</taxon>
        <taxon>Tracheophyta</taxon>
        <taxon>Spermatophyta</taxon>
        <taxon>Magnoliopsida</taxon>
        <taxon>eudicotyledons</taxon>
        <taxon>Gunneridae</taxon>
        <taxon>Pentapetalae</taxon>
        <taxon>asterids</taxon>
        <taxon>campanulids</taxon>
        <taxon>Asterales</taxon>
        <taxon>Asteraceae</taxon>
        <taxon>Asteroideae</taxon>
        <taxon>Anthemideae</taxon>
        <taxon>Anthemidinae</taxon>
        <taxon>Tanacetum</taxon>
    </lineage>
</organism>
<dbReference type="InterPro" id="IPR003441">
    <property type="entry name" value="NAC-dom"/>
</dbReference>
<proteinExistence type="predicted"/>
<dbReference type="SUPFAM" id="SSF101941">
    <property type="entry name" value="NAC domain"/>
    <property type="match status" value="1"/>
</dbReference>
<dbReference type="PROSITE" id="PS51005">
    <property type="entry name" value="NAC"/>
    <property type="match status" value="1"/>
</dbReference>
<sequence length="621" mass="69991">MMECFNRSRHVVKKDDQMDLQLPPGFRFHPTDEELITHYLYNKVVDNKFCAKAIGEVDMNIIEPWELPKGKSSQQLPTSAKNERVIICVFDKNSGGTEVHIPGLMKMSSGDNELIPASLPSLIDSPVVTYAEKILKPITSDPINVPCFSNPIDIQQKDTANDQAILRGLIGNYGQNMKVEMQPQSRCGCLTKEQGKDKVELEIPNNKKWQLPKVASTKRLYQQSHYSPVVNRDEILLWTLRKCVEKGKGYACLKLLPKNDRKTRDMPKVPENSIAEYKWSRGRLPTGQACRNLFSRIKLLITILVHVSSRFENTLYGYFVGKRLAFRLVENYVKNVWAKFGVKRVQLHGEFFLFQFETKEGMDRVLENEVGLSLITTQVGKPIRLDAYTSNMCLHSWGRSAYARALIEVSAEDSPKEDLVIAIPRGKDKGHSLATIRIEYEWKPPRCPTCLIFDHTDDRCPKLPKVVATDIANDGIEVGSKINTTGLSPNDTADDGFEVVKKKKKRKQNKHQKQVDGVVLNKPSLQLHYRRVEKGNTSNNSDPKSNVASTSSVGGSMPSSTGDQLKSVPLVNSFSALNEDEDCDWKDPNSWQHSRSVLNESDSDVDEVITLDDRGGSLKTI</sequence>
<keyword evidence="4" id="KW-0539">Nucleus</keyword>
<reference evidence="7" key="1">
    <citation type="journal article" date="2022" name="Int. J. Mol. Sci.">
        <title>Draft Genome of Tanacetum Coccineum: Genomic Comparison of Closely Related Tanacetum-Family Plants.</title>
        <authorList>
            <person name="Yamashiro T."/>
            <person name="Shiraishi A."/>
            <person name="Nakayama K."/>
            <person name="Satake H."/>
        </authorList>
    </citation>
    <scope>NUCLEOTIDE SEQUENCE</scope>
</reference>
<feature type="region of interest" description="Disordered" evidence="5">
    <location>
        <begin position="581"/>
        <end position="604"/>
    </location>
</feature>
<dbReference type="PANTHER" id="PTHR31286">
    <property type="entry name" value="GLYCINE-RICH CELL WALL STRUCTURAL PROTEIN 1.8-LIKE"/>
    <property type="match status" value="1"/>
</dbReference>
<evidence type="ECO:0000256" key="3">
    <source>
        <dbReference type="ARBA" id="ARBA00023163"/>
    </source>
</evidence>
<accession>A0ABQ5EJH3</accession>
<evidence type="ECO:0000256" key="1">
    <source>
        <dbReference type="ARBA" id="ARBA00023015"/>
    </source>
</evidence>
<gene>
    <name evidence="7" type="ORF">Tco_0976824</name>
</gene>
<dbReference type="EMBL" id="BQNB010016341">
    <property type="protein sequence ID" value="GJT50667.1"/>
    <property type="molecule type" value="Genomic_DNA"/>
</dbReference>
<dbReference type="InterPro" id="IPR040256">
    <property type="entry name" value="At4g02000-like"/>
</dbReference>
<evidence type="ECO:0000256" key="5">
    <source>
        <dbReference type="SAM" id="MobiDB-lite"/>
    </source>
</evidence>
<comment type="caution">
    <text evidence="7">The sequence shown here is derived from an EMBL/GenBank/DDBJ whole genome shotgun (WGS) entry which is preliminary data.</text>
</comment>
<name>A0ABQ5EJH3_9ASTR</name>
<keyword evidence="8" id="KW-1185">Reference proteome</keyword>
<dbReference type="Proteomes" id="UP001151760">
    <property type="component" value="Unassembled WGS sequence"/>
</dbReference>
<keyword evidence="1" id="KW-0805">Transcription regulation</keyword>
<protein>
    <submittedName>
        <fullName evidence="7">Zinc knuckle CX2CX4HX4C containing protein</fullName>
    </submittedName>
</protein>
<evidence type="ECO:0000256" key="4">
    <source>
        <dbReference type="ARBA" id="ARBA00023242"/>
    </source>
</evidence>
<feature type="domain" description="NAC" evidence="6">
    <location>
        <begin position="22"/>
        <end position="172"/>
    </location>
</feature>
<evidence type="ECO:0000313" key="8">
    <source>
        <dbReference type="Proteomes" id="UP001151760"/>
    </source>
</evidence>
<feature type="compositionally biased region" description="Low complexity" evidence="5">
    <location>
        <begin position="549"/>
        <end position="562"/>
    </location>
</feature>
<keyword evidence="3" id="KW-0804">Transcription</keyword>
<reference evidence="7" key="2">
    <citation type="submission" date="2022-01" db="EMBL/GenBank/DDBJ databases">
        <authorList>
            <person name="Yamashiro T."/>
            <person name="Shiraishi A."/>
            <person name="Satake H."/>
            <person name="Nakayama K."/>
        </authorList>
    </citation>
    <scope>NUCLEOTIDE SEQUENCE</scope>
</reference>
<dbReference type="Gene3D" id="2.170.150.80">
    <property type="entry name" value="NAC domain"/>
    <property type="match status" value="1"/>
</dbReference>
<evidence type="ECO:0000313" key="7">
    <source>
        <dbReference type="EMBL" id="GJT50667.1"/>
    </source>
</evidence>
<evidence type="ECO:0000256" key="2">
    <source>
        <dbReference type="ARBA" id="ARBA00023125"/>
    </source>
</evidence>
<dbReference type="InterPro" id="IPR036093">
    <property type="entry name" value="NAC_dom_sf"/>
</dbReference>
<feature type="compositionally biased region" description="Polar residues" evidence="5">
    <location>
        <begin position="535"/>
        <end position="548"/>
    </location>
</feature>
<feature type="compositionally biased region" description="Polar residues" evidence="5">
    <location>
        <begin position="589"/>
        <end position="600"/>
    </location>
</feature>
<keyword evidence="2" id="KW-0238">DNA-binding</keyword>
<evidence type="ECO:0000259" key="6">
    <source>
        <dbReference type="PROSITE" id="PS51005"/>
    </source>
</evidence>
<feature type="region of interest" description="Disordered" evidence="5">
    <location>
        <begin position="533"/>
        <end position="566"/>
    </location>
</feature>
<dbReference type="Pfam" id="PF02365">
    <property type="entry name" value="NAM"/>
    <property type="match status" value="1"/>
</dbReference>